<dbReference type="PROSITE" id="PS51747">
    <property type="entry name" value="CYT_DCMP_DEAMINASES_2"/>
    <property type="match status" value="1"/>
</dbReference>
<dbReference type="InterPro" id="IPR015517">
    <property type="entry name" value="dCMP_deaminase-rel"/>
</dbReference>
<gene>
    <name evidence="7" type="ORF">B879_02512</name>
</gene>
<dbReference type="PROSITE" id="PS00903">
    <property type="entry name" value="CYT_DCMP_DEAMINASES_1"/>
    <property type="match status" value="1"/>
</dbReference>
<evidence type="ECO:0000259" key="6">
    <source>
        <dbReference type="PROSITE" id="PS51747"/>
    </source>
</evidence>
<name>K1KXP5_CECL9</name>
<dbReference type="InterPro" id="IPR002125">
    <property type="entry name" value="CMP_dCMP_dom"/>
</dbReference>
<keyword evidence="8" id="KW-1185">Reference proteome</keyword>
<feature type="domain" description="CMP/dCMP-type deaminase" evidence="6">
    <location>
        <begin position="26"/>
        <end position="153"/>
    </location>
</feature>
<dbReference type="SUPFAM" id="SSF53927">
    <property type="entry name" value="Cytidine deaminase-like"/>
    <property type="match status" value="1"/>
</dbReference>
<evidence type="ECO:0000313" key="8">
    <source>
        <dbReference type="Proteomes" id="UP000004478"/>
    </source>
</evidence>
<dbReference type="EMBL" id="AMGM01000039">
    <property type="protein sequence ID" value="EKB48870.1"/>
    <property type="molecule type" value="Genomic_DNA"/>
</dbReference>
<dbReference type="Gene3D" id="3.40.140.10">
    <property type="entry name" value="Cytidine Deaminase, domain 2"/>
    <property type="match status" value="1"/>
</dbReference>
<dbReference type="InterPro" id="IPR016192">
    <property type="entry name" value="APOBEC/CMP_deaminase_Zn-bd"/>
</dbReference>
<dbReference type="InterPro" id="IPR035105">
    <property type="entry name" value="Deoxycytidylate_deaminase_dom"/>
</dbReference>
<evidence type="ECO:0000256" key="5">
    <source>
        <dbReference type="ARBA" id="ARBA00022833"/>
    </source>
</evidence>
<evidence type="ECO:0000313" key="7">
    <source>
        <dbReference type="EMBL" id="EKB48870.1"/>
    </source>
</evidence>
<dbReference type="GO" id="GO:0004132">
    <property type="term" value="F:dCMP deaminase activity"/>
    <property type="evidence" value="ECO:0007669"/>
    <property type="project" value="TreeGrafter"/>
</dbReference>
<evidence type="ECO:0000256" key="4">
    <source>
        <dbReference type="ARBA" id="ARBA00022801"/>
    </source>
</evidence>
<dbReference type="GO" id="GO:0005737">
    <property type="term" value="C:cytoplasm"/>
    <property type="evidence" value="ECO:0007669"/>
    <property type="project" value="TreeGrafter"/>
</dbReference>
<dbReference type="PATRIC" id="fig|1225176.3.peg.2676"/>
<dbReference type="PANTHER" id="PTHR11086">
    <property type="entry name" value="DEOXYCYTIDYLATE DEAMINASE-RELATED"/>
    <property type="match status" value="1"/>
</dbReference>
<dbReference type="GO" id="GO:0008270">
    <property type="term" value="F:zinc ion binding"/>
    <property type="evidence" value="ECO:0007669"/>
    <property type="project" value="InterPro"/>
</dbReference>
<keyword evidence="3" id="KW-0479">Metal-binding</keyword>
<proteinExistence type="inferred from homology"/>
<comment type="caution">
    <text evidence="7">The sequence shown here is derived from an EMBL/GenBank/DDBJ whole genome shotgun (WGS) entry which is preliminary data.</text>
</comment>
<organism evidence="7 8">
    <name type="scientific">Cecembia lonarensis (strain CCUG 58316 / KCTC 22772 / LW9)</name>
    <dbReference type="NCBI Taxonomy" id="1225176"/>
    <lineage>
        <taxon>Bacteria</taxon>
        <taxon>Pseudomonadati</taxon>
        <taxon>Bacteroidota</taxon>
        <taxon>Cytophagia</taxon>
        <taxon>Cytophagales</taxon>
        <taxon>Cyclobacteriaceae</taxon>
        <taxon>Cecembia</taxon>
    </lineage>
</organism>
<dbReference type="InterPro" id="IPR016193">
    <property type="entry name" value="Cytidine_deaminase-like"/>
</dbReference>
<dbReference type="PANTHER" id="PTHR11086:SF18">
    <property type="entry name" value="DEOXYCYTIDYLATE DEAMINASE"/>
    <property type="match status" value="1"/>
</dbReference>
<evidence type="ECO:0000256" key="2">
    <source>
        <dbReference type="ARBA" id="ARBA00006576"/>
    </source>
</evidence>
<sequence>MLLFIYFWSLSIKYTKEKFSSMSKPNFDDIFMELAVNLAKRSHCIKKHVGAVLTKETRIISIGYNGPPAGTHNCDEEFPDTGCARDSKGSCTLAIHAEQNAILYAVKNNTSVDGSTLYVTLAPCLACARIIFSIGIVKVVYMYSYAEYKGLPYDEGIGFLEKFGVEVVKYGKEIQFDDPLI</sequence>
<protein>
    <submittedName>
        <fullName evidence="7">tRNA-specific adenosine deaminase</fullName>
    </submittedName>
</protein>
<comment type="cofactor">
    <cofactor evidence="1">
        <name>Zn(2+)</name>
        <dbReference type="ChEBI" id="CHEBI:29105"/>
    </cofactor>
</comment>
<dbReference type="CDD" id="cd01286">
    <property type="entry name" value="deoxycytidylate_deaminase"/>
    <property type="match status" value="1"/>
</dbReference>
<accession>K1KXP5</accession>
<evidence type="ECO:0000256" key="3">
    <source>
        <dbReference type="ARBA" id="ARBA00022723"/>
    </source>
</evidence>
<dbReference type="AlphaFoldDB" id="K1KXP5"/>
<dbReference type="Proteomes" id="UP000004478">
    <property type="component" value="Unassembled WGS sequence"/>
</dbReference>
<dbReference type="Pfam" id="PF00383">
    <property type="entry name" value="dCMP_cyt_deam_1"/>
    <property type="match status" value="1"/>
</dbReference>
<reference evidence="7 8" key="1">
    <citation type="journal article" date="2012" name="J. Bacteriol.">
        <title>Draft Genome Sequence of Cecembia lonarensis Strain LW9T, Isolated from Lonar Lake, a Haloalkaline Lake in India.</title>
        <authorList>
            <person name="Shivaji S."/>
            <person name="Ara S."/>
            <person name="Singh A."/>
            <person name="Pinnaka A.K."/>
        </authorList>
    </citation>
    <scope>NUCLEOTIDE SEQUENCE [LARGE SCALE GENOMIC DNA]</scope>
    <source>
        <strain evidence="7 8">LW9</strain>
    </source>
</reference>
<keyword evidence="5" id="KW-0862">Zinc</keyword>
<evidence type="ECO:0000256" key="1">
    <source>
        <dbReference type="ARBA" id="ARBA00001947"/>
    </source>
</evidence>
<keyword evidence="4" id="KW-0378">Hydrolase</keyword>
<comment type="similarity">
    <text evidence="2">Belongs to the cytidine and deoxycytidylate deaminase family.</text>
</comment>